<reference evidence="4" key="1">
    <citation type="journal article" date="2009" name="Science">
        <title>The B73 maize genome: complexity, diversity, and dynamics.</title>
        <authorList>
            <person name="Schnable P.S."/>
            <person name="Ware D."/>
            <person name="Fulton R.S."/>
            <person name="Stein J.C."/>
            <person name="Wei F."/>
            <person name="Pasternak S."/>
            <person name="Liang C."/>
            <person name="Zhang J."/>
            <person name="Fulton L."/>
            <person name="Graves T.A."/>
            <person name="Minx P."/>
            <person name="Reily A.D."/>
            <person name="Courtney L."/>
            <person name="Kruchowski S.S."/>
            <person name="Tomlinson C."/>
            <person name="Strong C."/>
            <person name="Delehaunty K."/>
            <person name="Fronick C."/>
            <person name="Courtney B."/>
            <person name="Rock S.M."/>
            <person name="Belter E."/>
            <person name="Du F."/>
            <person name="Kim K."/>
            <person name="Abbott R.M."/>
            <person name="Cotton M."/>
            <person name="Levy A."/>
            <person name="Marchetto P."/>
            <person name="Ochoa K."/>
            <person name="Jackson S.M."/>
            <person name="Gillam B."/>
            <person name="Chen W."/>
            <person name="Yan L."/>
            <person name="Higginbotham J."/>
            <person name="Cardenas M."/>
            <person name="Waligorski J."/>
            <person name="Applebaum E."/>
            <person name="Phelps L."/>
            <person name="Falcone J."/>
            <person name="Kanchi K."/>
            <person name="Thane T."/>
            <person name="Scimone A."/>
            <person name="Thane N."/>
            <person name="Henke J."/>
            <person name="Wang T."/>
            <person name="Ruppert J."/>
            <person name="Shah N."/>
            <person name="Rotter K."/>
            <person name="Hodges J."/>
            <person name="Ingenthron E."/>
            <person name="Cordes M."/>
            <person name="Kohlberg S."/>
            <person name="Sgro J."/>
            <person name="Delgado B."/>
            <person name="Mead K."/>
            <person name="Chinwalla A."/>
            <person name="Leonard S."/>
            <person name="Crouse K."/>
            <person name="Collura K."/>
            <person name="Kudrna D."/>
            <person name="Currie J."/>
            <person name="He R."/>
            <person name="Angelova A."/>
            <person name="Rajasekar S."/>
            <person name="Mueller T."/>
            <person name="Lomeli R."/>
            <person name="Scara G."/>
            <person name="Ko A."/>
            <person name="Delaney K."/>
            <person name="Wissotski M."/>
            <person name="Lopez G."/>
            <person name="Campos D."/>
            <person name="Braidotti M."/>
            <person name="Ashley E."/>
            <person name="Golser W."/>
            <person name="Kim H."/>
            <person name="Lee S."/>
            <person name="Lin J."/>
            <person name="Dujmic Z."/>
            <person name="Kim W."/>
            <person name="Talag J."/>
            <person name="Zuccolo A."/>
            <person name="Fan C."/>
            <person name="Sebastian A."/>
            <person name="Kramer M."/>
            <person name="Spiegel L."/>
            <person name="Nascimento L."/>
            <person name="Zutavern T."/>
            <person name="Miller B."/>
            <person name="Ambroise C."/>
            <person name="Muller S."/>
            <person name="Spooner W."/>
            <person name="Narechania A."/>
            <person name="Ren L."/>
            <person name="Wei S."/>
            <person name="Kumari S."/>
            <person name="Faga B."/>
            <person name="Levy M.J."/>
            <person name="McMahan L."/>
            <person name="Van Buren P."/>
            <person name="Vaughn M.W."/>
            <person name="Ying K."/>
            <person name="Yeh C.-T."/>
            <person name="Emrich S.J."/>
            <person name="Jia Y."/>
            <person name="Kalyanaraman A."/>
            <person name="Hsia A.-P."/>
            <person name="Barbazuk W.B."/>
            <person name="Baucom R.S."/>
            <person name="Brutnell T.P."/>
            <person name="Carpita N.C."/>
            <person name="Chaparro C."/>
            <person name="Chia J.-M."/>
            <person name="Deragon J.-M."/>
            <person name="Estill J.C."/>
            <person name="Fu Y."/>
            <person name="Jeddeloh J.A."/>
            <person name="Han Y."/>
            <person name="Lee H."/>
            <person name="Li P."/>
            <person name="Lisch D.R."/>
            <person name="Liu S."/>
            <person name="Liu Z."/>
            <person name="Nagel D.H."/>
            <person name="McCann M.C."/>
            <person name="SanMiguel P."/>
            <person name="Myers A.M."/>
            <person name="Nettleton D."/>
            <person name="Nguyen J."/>
            <person name="Penning B.W."/>
            <person name="Ponnala L."/>
            <person name="Schneider K.L."/>
            <person name="Schwartz D.C."/>
            <person name="Sharma A."/>
            <person name="Soderlund C."/>
            <person name="Springer N.M."/>
            <person name="Sun Q."/>
            <person name="Wang H."/>
            <person name="Waterman M."/>
            <person name="Westerman R."/>
            <person name="Wolfgruber T.K."/>
            <person name="Yang L."/>
            <person name="Yu Y."/>
            <person name="Zhang L."/>
            <person name="Zhou S."/>
            <person name="Zhu Q."/>
            <person name="Bennetzen J.L."/>
            <person name="Dawe R.K."/>
            <person name="Jiang J."/>
            <person name="Jiang N."/>
            <person name="Presting G.G."/>
            <person name="Wessler S.R."/>
            <person name="Aluru S."/>
            <person name="Martienssen R.A."/>
            <person name="Clifton S.W."/>
            <person name="McCombie W.R."/>
            <person name="Wing R.A."/>
            <person name="Wilson R.K."/>
        </authorList>
    </citation>
    <scope>NUCLEOTIDE SEQUENCE [LARGE SCALE GENOMIC DNA]</scope>
    <source>
        <strain evidence="4">cv. B73</strain>
    </source>
</reference>
<dbReference type="Proteomes" id="UP000007305">
    <property type="component" value="Chromosome 6"/>
</dbReference>
<dbReference type="Pfam" id="PF04734">
    <property type="entry name" value="Ceramidase_alk"/>
    <property type="match status" value="1"/>
</dbReference>
<organism evidence="3 4">
    <name type="scientific">Zea mays</name>
    <name type="common">Maize</name>
    <dbReference type="NCBI Taxonomy" id="4577"/>
    <lineage>
        <taxon>Eukaryota</taxon>
        <taxon>Viridiplantae</taxon>
        <taxon>Streptophyta</taxon>
        <taxon>Embryophyta</taxon>
        <taxon>Tracheophyta</taxon>
        <taxon>Spermatophyta</taxon>
        <taxon>Magnoliopsida</taxon>
        <taxon>Liliopsida</taxon>
        <taxon>Poales</taxon>
        <taxon>Poaceae</taxon>
        <taxon>PACMAD clade</taxon>
        <taxon>Panicoideae</taxon>
        <taxon>Andropogonodae</taxon>
        <taxon>Andropogoneae</taxon>
        <taxon>Tripsacinae</taxon>
        <taxon>Zea</taxon>
    </lineage>
</organism>
<dbReference type="GO" id="GO:0016020">
    <property type="term" value="C:membrane"/>
    <property type="evidence" value="ECO:0007669"/>
    <property type="project" value="GOC"/>
</dbReference>
<reference evidence="3" key="3">
    <citation type="submission" date="2021-05" db="UniProtKB">
        <authorList>
            <consortium name="EnsemblPlants"/>
        </authorList>
    </citation>
    <scope>IDENTIFICATION</scope>
    <source>
        <strain evidence="3">cv. B73</strain>
    </source>
</reference>
<feature type="domain" description="Neutral/alkaline non-lysosomal ceramidase N-terminal" evidence="2">
    <location>
        <begin position="41"/>
        <end position="115"/>
    </location>
</feature>
<dbReference type="GO" id="GO:0017040">
    <property type="term" value="F:N-acylsphingosine amidohydrolase activity"/>
    <property type="evidence" value="ECO:0007669"/>
    <property type="project" value="InterPro"/>
</dbReference>
<feature type="signal peptide" evidence="1">
    <location>
        <begin position="1"/>
        <end position="37"/>
    </location>
</feature>
<evidence type="ECO:0000256" key="1">
    <source>
        <dbReference type="SAM" id="SignalP"/>
    </source>
</evidence>
<feature type="chain" id="PRO_5032362585" description="Neutral/alkaline non-lysosomal ceramidase N-terminal domain-containing protein" evidence="1">
    <location>
        <begin position="38"/>
        <end position="116"/>
    </location>
</feature>
<proteinExistence type="predicted"/>
<keyword evidence="4" id="KW-1185">Reference proteome</keyword>
<accession>A0A804UAX3</accession>
<dbReference type="AlphaFoldDB" id="A0A804UAX3"/>
<dbReference type="PANTHER" id="PTHR12670:SF1">
    <property type="entry name" value="NEUTRAL CERAMIDASE"/>
    <property type="match status" value="1"/>
</dbReference>
<protein>
    <recommendedName>
        <fullName evidence="2">Neutral/alkaline non-lysosomal ceramidase N-terminal domain-containing protein</fullName>
    </recommendedName>
</protein>
<dbReference type="InterPro" id="IPR006823">
    <property type="entry name" value="Ceramidase_alk"/>
</dbReference>
<dbReference type="Gramene" id="Zm00001eb278250_T001">
    <property type="protein sequence ID" value="Zm00001eb278250_P001"/>
    <property type="gene ID" value="Zm00001eb278250"/>
</dbReference>
<evidence type="ECO:0000313" key="3">
    <source>
        <dbReference type="EnsemblPlants" id="Zm00001eb278250_P001"/>
    </source>
</evidence>
<keyword evidence="1" id="KW-0732">Signal</keyword>
<dbReference type="GO" id="GO:0046514">
    <property type="term" value="P:ceramide catabolic process"/>
    <property type="evidence" value="ECO:0007669"/>
    <property type="project" value="InterPro"/>
</dbReference>
<evidence type="ECO:0000259" key="2">
    <source>
        <dbReference type="Pfam" id="PF04734"/>
    </source>
</evidence>
<dbReference type="PANTHER" id="PTHR12670">
    <property type="entry name" value="CERAMIDASE"/>
    <property type="match status" value="1"/>
</dbReference>
<dbReference type="InParanoid" id="A0A804UAX3"/>
<evidence type="ECO:0000313" key="4">
    <source>
        <dbReference type="Proteomes" id="UP000007305"/>
    </source>
</evidence>
<sequence>MEASSSLHFQVSGFSLSKIWLCLFLVLVLQNCSPALSDSPYLVGMGSYDITGPATDVNMMGYANAEQIASRIHFRLKARAFIVAEPNGKRVVFVNLDACMASQLVTIKVLERLKAM</sequence>
<name>A0A804UAX3_MAIZE</name>
<dbReference type="InterPro" id="IPR031329">
    <property type="entry name" value="NEUT/ALK_ceramidase_N"/>
</dbReference>
<dbReference type="EnsemblPlants" id="Zm00001eb278250_T001">
    <property type="protein sequence ID" value="Zm00001eb278250_P001"/>
    <property type="gene ID" value="Zm00001eb278250"/>
</dbReference>
<reference evidence="3" key="2">
    <citation type="submission" date="2019-07" db="EMBL/GenBank/DDBJ databases">
        <authorList>
            <person name="Seetharam A."/>
            <person name="Woodhouse M."/>
            <person name="Cannon E."/>
        </authorList>
    </citation>
    <scope>NUCLEOTIDE SEQUENCE [LARGE SCALE GENOMIC DNA]</scope>
    <source>
        <strain evidence="3">cv. B73</strain>
    </source>
</reference>